<feature type="domain" description="PPIase FKBP-type" evidence="3">
    <location>
        <begin position="157"/>
        <end position="251"/>
    </location>
</feature>
<dbReference type="InterPro" id="IPR046357">
    <property type="entry name" value="PPIase_dom_sf"/>
</dbReference>
<feature type="region of interest" description="Disordered" evidence="2">
    <location>
        <begin position="528"/>
        <end position="553"/>
    </location>
</feature>
<gene>
    <name evidence="5" type="ORF">Vafri_16328</name>
</gene>
<dbReference type="InterPro" id="IPR036063">
    <property type="entry name" value="Smr_dom_sf"/>
</dbReference>
<dbReference type="AlphaFoldDB" id="A0A8J4F9K0"/>
<feature type="region of interest" description="Disordered" evidence="2">
    <location>
        <begin position="727"/>
        <end position="757"/>
    </location>
</feature>
<dbReference type="Gene3D" id="3.10.50.40">
    <property type="match status" value="1"/>
</dbReference>
<dbReference type="InterPro" id="IPR013899">
    <property type="entry name" value="DUF1771"/>
</dbReference>
<dbReference type="Gene3D" id="3.30.1370.110">
    <property type="match status" value="1"/>
</dbReference>
<dbReference type="PANTHER" id="PTHR47812">
    <property type="entry name" value="SMR (SMALL MUTS RELATED) DOMAIN-CONTAINING PROTEIN"/>
    <property type="match status" value="1"/>
</dbReference>
<keyword evidence="1" id="KW-0697">Rotamase</keyword>
<dbReference type="SMART" id="SM01162">
    <property type="entry name" value="DUF1771"/>
    <property type="match status" value="1"/>
</dbReference>
<dbReference type="SMART" id="SM00463">
    <property type="entry name" value="SMR"/>
    <property type="match status" value="1"/>
</dbReference>
<dbReference type="SUPFAM" id="SSF54534">
    <property type="entry name" value="FKBP-like"/>
    <property type="match status" value="1"/>
</dbReference>
<keyword evidence="1" id="KW-0413">Isomerase</keyword>
<evidence type="ECO:0000259" key="3">
    <source>
        <dbReference type="PROSITE" id="PS50059"/>
    </source>
</evidence>
<protein>
    <recommendedName>
        <fullName evidence="1">peptidylprolyl isomerase</fullName>
        <ecNumber evidence="1">5.2.1.8</ecNumber>
    </recommendedName>
</protein>
<reference evidence="5" key="1">
    <citation type="journal article" date="2021" name="Proc. Natl. Acad. Sci. U.S.A.">
        <title>Three genomes in the algal genus Volvox reveal the fate of a haploid sex-determining region after a transition to homothallism.</title>
        <authorList>
            <person name="Yamamoto K."/>
            <person name="Hamaji T."/>
            <person name="Kawai-Toyooka H."/>
            <person name="Matsuzaki R."/>
            <person name="Takahashi F."/>
            <person name="Nishimura Y."/>
            <person name="Kawachi M."/>
            <person name="Noguchi H."/>
            <person name="Minakuchi Y."/>
            <person name="Umen J.G."/>
            <person name="Toyoda A."/>
            <person name="Nozaki H."/>
        </authorList>
    </citation>
    <scope>NUCLEOTIDE SEQUENCE</scope>
    <source>
        <strain evidence="5">NIES-3780</strain>
    </source>
</reference>
<evidence type="ECO:0000256" key="2">
    <source>
        <dbReference type="SAM" id="MobiDB-lite"/>
    </source>
</evidence>
<dbReference type="EMBL" id="BNCO01000048">
    <property type="protein sequence ID" value="GIL61996.1"/>
    <property type="molecule type" value="Genomic_DNA"/>
</dbReference>
<accession>A0A8J4F9K0</accession>
<feature type="compositionally biased region" description="Low complexity" evidence="2">
    <location>
        <begin position="1"/>
        <end position="21"/>
    </location>
</feature>
<sequence length="863" mass="90405">MQKSRAPLKASRASSSASSSPYIPPRTSLIRRPLRNVSPHVLVLPSQVHHLDTLPPSAPICPASSITTTTTPSTLPSTTPTRRNLLLLLFSSSTAPFLLPRPPPAGAKLNASTDPGDWSSPGLGAPVDPSQPSFVKLPSGVRFQELNLGSGPVAGPGDTVLFDYVLRRSNGYFIYGTVEGVSFQPRDVPTAPVASKLGAGELIPGLEEVLYGMSPGSKRRALIPPELGYVVGGELPQPPTFATKRQLETHRREPLLFEGPGQRPCRHGRGSRGAPAARTTWAQLRTEEHQSPIQLHQHQQPLRPQQSPKAAASQPHPKTSIVPPPSARWNPKYIAPGGASATAAHLADTDFPDLLNHPSGAKATKPNAEWHWSRGASLRSRALMSAPSSKSMMMSYSANDLQDLEARTGSLSFTSAPCSESHGGSGGGAATTDRQTYAGYAAAARCAPWPWPSVSVWQSEDMYGDGGAAAATGIGTEESWEQEALEELCRSHPWAGRELVEAVCLALKYNLTEVVEALDELNAASYQYGRSGSSSPTASCSDDEEAGENPELRSTAAAVEPYDFNPARRCRVDRCNGSGGGPSATASAAATAAAAAGGHSCSEATARGGDAYIRHRQSALKLTHAWRNLMNKASAAFTAGDRALGRQLVSEAQDLRRQAAEAHREAAKRIVLEMNEGRQLSEWELDLHGLHAAEAVEALARRIKALEHGSAGAAAAVAAAATTPSAAAGADLSGGGGGGSTRRQMQQKRRTVGSHSSAVTAEAAVAVAAEHKAPADVAAAAATAKLLASGRVLRVIVGKGLHSSGGEASLPRVVKNFLLDRGYRFIPRAGVIEVQLRRRFAVNPQSAIAAASTATAAAAVTGK</sequence>
<dbReference type="InterPro" id="IPR002625">
    <property type="entry name" value="Smr_dom"/>
</dbReference>
<evidence type="ECO:0000259" key="4">
    <source>
        <dbReference type="PROSITE" id="PS50828"/>
    </source>
</evidence>
<dbReference type="InterPro" id="IPR001179">
    <property type="entry name" value="PPIase_FKBP_dom"/>
</dbReference>
<feature type="region of interest" description="Disordered" evidence="2">
    <location>
        <begin position="251"/>
        <end position="328"/>
    </location>
</feature>
<dbReference type="Proteomes" id="UP000747399">
    <property type="component" value="Unassembled WGS sequence"/>
</dbReference>
<feature type="region of interest" description="Disordered" evidence="2">
    <location>
        <begin position="102"/>
        <end position="124"/>
    </location>
</feature>
<comment type="caution">
    <text evidence="5">The sequence shown here is derived from an EMBL/GenBank/DDBJ whole genome shotgun (WGS) entry which is preliminary data.</text>
</comment>
<dbReference type="EC" id="5.2.1.8" evidence="1"/>
<organism evidence="5 6">
    <name type="scientific">Volvox africanus</name>
    <dbReference type="NCBI Taxonomy" id="51714"/>
    <lineage>
        <taxon>Eukaryota</taxon>
        <taxon>Viridiplantae</taxon>
        <taxon>Chlorophyta</taxon>
        <taxon>core chlorophytes</taxon>
        <taxon>Chlorophyceae</taxon>
        <taxon>CS clade</taxon>
        <taxon>Chlamydomonadales</taxon>
        <taxon>Volvocaceae</taxon>
        <taxon>Volvox</taxon>
    </lineage>
</organism>
<dbReference type="Pfam" id="PF08590">
    <property type="entry name" value="DUF1771"/>
    <property type="match status" value="1"/>
</dbReference>
<evidence type="ECO:0000313" key="6">
    <source>
        <dbReference type="Proteomes" id="UP000747399"/>
    </source>
</evidence>
<feature type="domain" description="Smr" evidence="4">
    <location>
        <begin position="685"/>
        <end position="837"/>
    </location>
</feature>
<feature type="region of interest" description="Disordered" evidence="2">
    <location>
        <begin position="1"/>
        <end position="27"/>
    </location>
</feature>
<dbReference type="PROSITE" id="PS50059">
    <property type="entry name" value="FKBP_PPIASE"/>
    <property type="match status" value="1"/>
</dbReference>
<feature type="compositionally biased region" description="Polar residues" evidence="2">
    <location>
        <begin position="528"/>
        <end position="540"/>
    </location>
</feature>
<dbReference type="PANTHER" id="PTHR47812:SF2">
    <property type="entry name" value="SMR (SMALL MUTS RELATED) DOMAIN-CONTAINING PROTEIN"/>
    <property type="match status" value="1"/>
</dbReference>
<dbReference type="PROSITE" id="PS50828">
    <property type="entry name" value="SMR"/>
    <property type="match status" value="1"/>
</dbReference>
<keyword evidence="6" id="KW-1185">Reference proteome</keyword>
<evidence type="ECO:0000313" key="5">
    <source>
        <dbReference type="EMBL" id="GIL61996.1"/>
    </source>
</evidence>
<dbReference type="Pfam" id="PF00254">
    <property type="entry name" value="FKBP_C"/>
    <property type="match status" value="1"/>
</dbReference>
<proteinExistence type="predicted"/>
<evidence type="ECO:0000256" key="1">
    <source>
        <dbReference type="PROSITE-ProRule" id="PRU00277"/>
    </source>
</evidence>
<name>A0A8J4F9K0_9CHLO</name>
<comment type="catalytic activity">
    <reaction evidence="1">
        <text>[protein]-peptidylproline (omega=180) = [protein]-peptidylproline (omega=0)</text>
        <dbReference type="Rhea" id="RHEA:16237"/>
        <dbReference type="Rhea" id="RHEA-COMP:10747"/>
        <dbReference type="Rhea" id="RHEA-COMP:10748"/>
        <dbReference type="ChEBI" id="CHEBI:83833"/>
        <dbReference type="ChEBI" id="CHEBI:83834"/>
        <dbReference type="EC" id="5.2.1.8"/>
    </reaction>
</comment>
<dbReference type="GO" id="GO:0003755">
    <property type="term" value="F:peptidyl-prolyl cis-trans isomerase activity"/>
    <property type="evidence" value="ECO:0007669"/>
    <property type="project" value="UniProtKB-KW"/>
</dbReference>
<dbReference type="SUPFAM" id="SSF160443">
    <property type="entry name" value="SMR domain-like"/>
    <property type="match status" value="1"/>
</dbReference>
<feature type="compositionally biased region" description="Low complexity" evidence="2">
    <location>
        <begin position="291"/>
        <end position="308"/>
    </location>
</feature>